<dbReference type="EMBL" id="NKHU02000151">
    <property type="protein sequence ID" value="RHZ51088.1"/>
    <property type="molecule type" value="Genomic_DNA"/>
</dbReference>
<keyword evidence="1" id="KW-0472">Membrane</keyword>
<evidence type="ECO:0000313" key="2">
    <source>
        <dbReference type="EMBL" id="RHZ51088.1"/>
    </source>
</evidence>
<dbReference type="VEuPathDB" id="FungiDB:CDV56_105064"/>
<reference evidence="2" key="1">
    <citation type="submission" date="2018-08" db="EMBL/GenBank/DDBJ databases">
        <title>Draft genome sequence of azole-resistant Aspergillus thermomutatus (Neosartorya pseudofischeri) strain HMR AF 39, isolated from a human nasal aspirate.</title>
        <authorList>
            <person name="Parent-Michaud M."/>
            <person name="Dufresne P.J."/>
            <person name="Fournier E."/>
            <person name="Martineau C."/>
            <person name="Moreira S."/>
            <person name="Perkins V."/>
            <person name="De Repentigny L."/>
            <person name="Dufresne S.F."/>
        </authorList>
    </citation>
    <scope>NUCLEOTIDE SEQUENCE [LARGE SCALE GENOMIC DNA]</scope>
    <source>
        <strain evidence="2">HMR AF 39</strain>
    </source>
</reference>
<sequence>MSEAEKNALATQGNALWILFERSVTGRLSRCFGEVAKHLTRVHTGHHYARNVASLAQNMQWDTAVRRANRKRLAKTLLLAVPPVAGGAVPLLFKCRPLRAPSLALLRLRCSAISAFKHRHTAQQGCSLPARDTPRQRGSAPVARGCTSLVFQCVGFPRFLLDASANFALWQFPAAALPLAYRVVLLSCAADRAPATTKAASLAAVVAAARAFKARVRADGGPLPRGSAPAPAPATPVAASAPAGFFLALLAVFLRGFRRRGGF</sequence>
<feature type="transmembrane region" description="Helical" evidence="1">
    <location>
        <begin position="237"/>
        <end position="257"/>
    </location>
</feature>
<accession>A0A397GMY3</accession>
<dbReference type="GeneID" id="38127038"/>
<dbReference type="AlphaFoldDB" id="A0A397GMY3"/>
<gene>
    <name evidence="2" type="ORF">CDV56_105064</name>
</gene>
<keyword evidence="1" id="KW-1133">Transmembrane helix</keyword>
<evidence type="ECO:0000313" key="3">
    <source>
        <dbReference type="Proteomes" id="UP000215305"/>
    </source>
</evidence>
<keyword evidence="3" id="KW-1185">Reference proteome</keyword>
<evidence type="ECO:0000256" key="1">
    <source>
        <dbReference type="SAM" id="Phobius"/>
    </source>
</evidence>
<protein>
    <submittedName>
        <fullName evidence="2">Uncharacterized protein</fullName>
    </submittedName>
</protein>
<dbReference type="RefSeq" id="XP_026612931.1">
    <property type="nucleotide sequence ID" value="XM_026758683.1"/>
</dbReference>
<dbReference type="Proteomes" id="UP000215305">
    <property type="component" value="Unassembled WGS sequence"/>
</dbReference>
<proteinExistence type="predicted"/>
<name>A0A397GMY3_ASPTH</name>
<comment type="caution">
    <text evidence="2">The sequence shown here is derived from an EMBL/GenBank/DDBJ whole genome shotgun (WGS) entry which is preliminary data.</text>
</comment>
<keyword evidence="1" id="KW-0812">Transmembrane</keyword>
<organism evidence="2 3">
    <name type="scientific">Aspergillus thermomutatus</name>
    <name type="common">Neosartorya pseudofischeri</name>
    <dbReference type="NCBI Taxonomy" id="41047"/>
    <lineage>
        <taxon>Eukaryota</taxon>
        <taxon>Fungi</taxon>
        <taxon>Dikarya</taxon>
        <taxon>Ascomycota</taxon>
        <taxon>Pezizomycotina</taxon>
        <taxon>Eurotiomycetes</taxon>
        <taxon>Eurotiomycetidae</taxon>
        <taxon>Eurotiales</taxon>
        <taxon>Aspergillaceae</taxon>
        <taxon>Aspergillus</taxon>
        <taxon>Aspergillus subgen. Fumigati</taxon>
    </lineage>
</organism>